<dbReference type="PROSITE" id="PS50112">
    <property type="entry name" value="PAS"/>
    <property type="match status" value="2"/>
</dbReference>
<comment type="catalytic activity">
    <reaction evidence="1">
        <text>ATP + protein L-histidine = ADP + protein N-phospho-L-histidine.</text>
        <dbReference type="EC" id="2.7.13.3"/>
    </reaction>
</comment>
<feature type="compositionally biased region" description="Low complexity" evidence="7">
    <location>
        <begin position="10"/>
        <end position="28"/>
    </location>
</feature>
<feature type="domain" description="Histidine kinase" evidence="8">
    <location>
        <begin position="474"/>
        <end position="698"/>
    </location>
</feature>
<dbReference type="InterPro" id="IPR035965">
    <property type="entry name" value="PAS-like_dom_sf"/>
</dbReference>
<feature type="region of interest" description="Disordered" evidence="7">
    <location>
        <begin position="1"/>
        <end position="52"/>
    </location>
</feature>
<dbReference type="InterPro" id="IPR005467">
    <property type="entry name" value="His_kinase_dom"/>
</dbReference>
<dbReference type="Pfam" id="PF08447">
    <property type="entry name" value="PAS_3"/>
    <property type="match status" value="3"/>
</dbReference>
<evidence type="ECO:0000256" key="5">
    <source>
        <dbReference type="ARBA" id="ARBA00022777"/>
    </source>
</evidence>
<proteinExistence type="predicted"/>
<dbReference type="SMART" id="SM00086">
    <property type="entry name" value="PAC"/>
    <property type="match status" value="3"/>
</dbReference>
<evidence type="ECO:0000259" key="9">
    <source>
        <dbReference type="PROSITE" id="PS50110"/>
    </source>
</evidence>
<dbReference type="InterPro" id="IPR013655">
    <property type="entry name" value="PAS_fold_3"/>
</dbReference>
<dbReference type="InterPro" id="IPR001789">
    <property type="entry name" value="Sig_transdc_resp-reg_receiver"/>
</dbReference>
<keyword evidence="4" id="KW-0808">Transferase</keyword>
<dbReference type="PRINTS" id="PR00344">
    <property type="entry name" value="BCTRLSENSOR"/>
</dbReference>
<dbReference type="InterPro" id="IPR052162">
    <property type="entry name" value="Sensor_kinase/Photoreceptor"/>
</dbReference>
<dbReference type="InterPro" id="IPR004358">
    <property type="entry name" value="Sig_transdc_His_kin-like_C"/>
</dbReference>
<evidence type="ECO:0000259" key="11">
    <source>
        <dbReference type="PROSITE" id="PS50113"/>
    </source>
</evidence>
<evidence type="ECO:0000256" key="7">
    <source>
        <dbReference type="SAM" id="MobiDB-lite"/>
    </source>
</evidence>
<evidence type="ECO:0000259" key="10">
    <source>
        <dbReference type="PROSITE" id="PS50112"/>
    </source>
</evidence>
<feature type="domain" description="Response regulatory" evidence="9">
    <location>
        <begin position="721"/>
        <end position="840"/>
    </location>
</feature>
<dbReference type="InterPro" id="IPR036097">
    <property type="entry name" value="HisK_dim/P_sf"/>
</dbReference>
<dbReference type="SUPFAM" id="SSF47384">
    <property type="entry name" value="Homodimeric domain of signal transducing histidine kinase"/>
    <property type="match status" value="1"/>
</dbReference>
<gene>
    <name evidence="12" type="ORF">AVDCRST_MAG04-1548</name>
</gene>
<dbReference type="Pfam" id="PF00072">
    <property type="entry name" value="Response_reg"/>
    <property type="match status" value="1"/>
</dbReference>
<dbReference type="InterPro" id="IPR011006">
    <property type="entry name" value="CheY-like_superfamily"/>
</dbReference>
<dbReference type="PROSITE" id="PS50113">
    <property type="entry name" value="PAC"/>
    <property type="match status" value="2"/>
</dbReference>
<evidence type="ECO:0000259" key="8">
    <source>
        <dbReference type="PROSITE" id="PS50109"/>
    </source>
</evidence>
<dbReference type="EMBL" id="CADCTL010000108">
    <property type="protein sequence ID" value="CAA9239805.1"/>
    <property type="molecule type" value="Genomic_DNA"/>
</dbReference>
<evidence type="ECO:0000256" key="3">
    <source>
        <dbReference type="ARBA" id="ARBA00022553"/>
    </source>
</evidence>
<dbReference type="SMART" id="SM00091">
    <property type="entry name" value="PAS"/>
    <property type="match status" value="3"/>
</dbReference>
<feature type="domain" description="PAC" evidence="11">
    <location>
        <begin position="133"/>
        <end position="187"/>
    </location>
</feature>
<dbReference type="AlphaFoldDB" id="A0A6J4I370"/>
<evidence type="ECO:0000256" key="2">
    <source>
        <dbReference type="ARBA" id="ARBA00012438"/>
    </source>
</evidence>
<dbReference type="Pfam" id="PF02518">
    <property type="entry name" value="HATPase_c"/>
    <property type="match status" value="1"/>
</dbReference>
<name>A0A6J4I370_9PROT</name>
<organism evidence="12">
    <name type="scientific">uncultured Acetobacteraceae bacterium</name>
    <dbReference type="NCBI Taxonomy" id="169975"/>
    <lineage>
        <taxon>Bacteria</taxon>
        <taxon>Pseudomonadati</taxon>
        <taxon>Pseudomonadota</taxon>
        <taxon>Alphaproteobacteria</taxon>
        <taxon>Acetobacterales</taxon>
        <taxon>Acetobacteraceae</taxon>
        <taxon>environmental samples</taxon>
    </lineage>
</organism>
<dbReference type="InterPro" id="IPR000700">
    <property type="entry name" value="PAS-assoc_C"/>
</dbReference>
<dbReference type="SMART" id="SM00387">
    <property type="entry name" value="HATPase_c"/>
    <property type="match status" value="1"/>
</dbReference>
<dbReference type="SUPFAM" id="SSF52172">
    <property type="entry name" value="CheY-like"/>
    <property type="match status" value="1"/>
</dbReference>
<keyword evidence="5" id="KW-0418">Kinase</keyword>
<feature type="domain" description="PAS" evidence="10">
    <location>
        <begin position="60"/>
        <end position="123"/>
    </location>
</feature>
<dbReference type="GO" id="GO:0000155">
    <property type="term" value="F:phosphorelay sensor kinase activity"/>
    <property type="evidence" value="ECO:0007669"/>
    <property type="project" value="InterPro"/>
</dbReference>
<dbReference type="PANTHER" id="PTHR43304">
    <property type="entry name" value="PHYTOCHROME-LIKE PROTEIN CPH1"/>
    <property type="match status" value="1"/>
</dbReference>
<evidence type="ECO:0000256" key="1">
    <source>
        <dbReference type="ARBA" id="ARBA00000085"/>
    </source>
</evidence>
<dbReference type="CDD" id="cd18161">
    <property type="entry name" value="REC_hyHK_blue-like"/>
    <property type="match status" value="1"/>
</dbReference>
<dbReference type="PROSITE" id="PS50110">
    <property type="entry name" value="RESPONSE_REGULATORY"/>
    <property type="match status" value="1"/>
</dbReference>
<dbReference type="SMART" id="SM00388">
    <property type="entry name" value="HisKA"/>
    <property type="match status" value="1"/>
</dbReference>
<feature type="domain" description="PAC" evidence="11">
    <location>
        <begin position="268"/>
        <end position="323"/>
    </location>
</feature>
<dbReference type="SMART" id="SM00448">
    <property type="entry name" value="REC"/>
    <property type="match status" value="1"/>
</dbReference>
<evidence type="ECO:0000313" key="12">
    <source>
        <dbReference type="EMBL" id="CAA9239805.1"/>
    </source>
</evidence>
<evidence type="ECO:0000256" key="6">
    <source>
        <dbReference type="PROSITE-ProRule" id="PRU00169"/>
    </source>
</evidence>
<dbReference type="NCBIfam" id="TIGR00229">
    <property type="entry name" value="sensory_box"/>
    <property type="match status" value="2"/>
</dbReference>
<dbReference type="InterPro" id="IPR036890">
    <property type="entry name" value="HATPase_C_sf"/>
</dbReference>
<accession>A0A6J4I370</accession>
<dbReference type="Gene3D" id="1.10.287.130">
    <property type="match status" value="1"/>
</dbReference>
<dbReference type="EC" id="2.7.13.3" evidence="2"/>
<dbReference type="PROSITE" id="PS50109">
    <property type="entry name" value="HIS_KIN"/>
    <property type="match status" value="1"/>
</dbReference>
<evidence type="ECO:0000256" key="4">
    <source>
        <dbReference type="ARBA" id="ARBA00022679"/>
    </source>
</evidence>
<feature type="domain" description="PAS" evidence="10">
    <location>
        <begin position="335"/>
        <end position="405"/>
    </location>
</feature>
<sequence length="853" mass="91067">MGVAGGAETGGTQRRASRSGSSARASQAMIAPDASERAAGSGAPDRDGVGARVVGPPAQDAVRIRGIADEAPIVLWITDAAGACTYLNGAWYAYTGQSESEALGLGWLSAVHPEDKPEAERIFLAANAARKPFRMEYRLRRADGVYRWAMDLGRPRFADGGGSEFLGFVGSVIDVHVRRQAEEDLRRSEANARLGIEAGRLGTWSLEPDTGAFEWDARCAALFGLPSGVAAAAATYDDFLRACHPDDRARMGAAVAAAVADPARAGAIAEEVRAVVPAGGGRGERWLAVAGSGFFDGAGRCGRVVGVMADISDRRLAEAVLRERNEALERDVEDRTRERDRIWHNSRDLLLVVGADGVIQAANPAWTVTLGYRTNELVGRRFTRFILPEDIEPSRAAMEKATSAEDLPHFENRYRHRDGSIRWLSWTAAQEGETLYCVARDVSADKAREAELAEAQEQLRQSQKMEAVGQLTGGIAHDFNNLLQVVIGNLEILARNLPGDAARLRRSAENAMSGARRAATLTGRLLAFSRRQPLAPQPVDANELVAGMSELLGRTLGEAVRLDTVLADKLWRAEADPNQLENAILNLAVNARDAMDGGGTLTIETANARLDRAYAARNADTKPGQYVVIAVSDVGTGMDKRTMERVFEPFFTTKEVGKGTGLGLSQVYGFVKQSGGHVKIDSKPGLGTSVKIYLPRFLGDSAGHGEDTGEAPAPAGSRAETVLVVEDSAEVRAYSAEVLRELGYRVLEAPDGPSALDILERSGEARVDLLFVDVILPGGMTGLGLAERARALRPGLKVLFTTGYARSATAADSGRLDPGMELIAKPFTYAELAARTRAVLDGPGGPAGRVSAH</sequence>
<reference evidence="12" key="1">
    <citation type="submission" date="2020-02" db="EMBL/GenBank/DDBJ databases">
        <authorList>
            <person name="Meier V. D."/>
        </authorList>
    </citation>
    <scope>NUCLEOTIDE SEQUENCE</scope>
    <source>
        <strain evidence="12">AVDCRST_MAG04</strain>
    </source>
</reference>
<dbReference type="Gene3D" id="3.30.450.20">
    <property type="entry name" value="PAS domain"/>
    <property type="match status" value="3"/>
</dbReference>
<dbReference type="InterPro" id="IPR001610">
    <property type="entry name" value="PAC"/>
</dbReference>
<dbReference type="Pfam" id="PF00512">
    <property type="entry name" value="HisKA"/>
    <property type="match status" value="1"/>
</dbReference>
<dbReference type="InterPro" id="IPR003594">
    <property type="entry name" value="HATPase_dom"/>
</dbReference>
<dbReference type="FunFam" id="3.30.450.20:FF:000099">
    <property type="entry name" value="Sensory box sensor histidine kinase"/>
    <property type="match status" value="1"/>
</dbReference>
<dbReference type="SUPFAM" id="SSF55874">
    <property type="entry name" value="ATPase domain of HSP90 chaperone/DNA topoisomerase II/histidine kinase"/>
    <property type="match status" value="1"/>
</dbReference>
<protein>
    <recommendedName>
        <fullName evidence="2">histidine kinase</fullName>
        <ecNumber evidence="2">2.7.13.3</ecNumber>
    </recommendedName>
</protein>
<dbReference type="InterPro" id="IPR003661">
    <property type="entry name" value="HisK_dim/P_dom"/>
</dbReference>
<feature type="modified residue" description="4-aspartylphosphate" evidence="6">
    <location>
        <position position="773"/>
    </location>
</feature>
<dbReference type="InterPro" id="IPR000014">
    <property type="entry name" value="PAS"/>
</dbReference>
<dbReference type="PANTHER" id="PTHR43304:SF1">
    <property type="entry name" value="PAC DOMAIN-CONTAINING PROTEIN"/>
    <property type="match status" value="1"/>
</dbReference>
<dbReference type="CDD" id="cd00130">
    <property type="entry name" value="PAS"/>
    <property type="match status" value="2"/>
</dbReference>
<dbReference type="Gene3D" id="3.40.50.2300">
    <property type="match status" value="1"/>
</dbReference>
<dbReference type="Gene3D" id="3.30.565.10">
    <property type="entry name" value="Histidine kinase-like ATPase, C-terminal domain"/>
    <property type="match status" value="1"/>
</dbReference>
<dbReference type="SUPFAM" id="SSF55785">
    <property type="entry name" value="PYP-like sensor domain (PAS domain)"/>
    <property type="match status" value="3"/>
</dbReference>
<keyword evidence="3 6" id="KW-0597">Phosphoprotein</keyword>